<reference evidence="3 4" key="1">
    <citation type="submission" date="2020-11" db="EMBL/GenBank/DDBJ databases">
        <title>Vibrio nitrifigilis sp. nov., a marine nitrogen-fixing bacterium isolated from the lagoon sediment of an islet inside an atoll.</title>
        <authorList>
            <person name="Wang L.-T."/>
            <person name="Shieh W.Y."/>
        </authorList>
    </citation>
    <scope>NUCLEOTIDE SEQUENCE [LARGE SCALE GENOMIC DNA]</scope>
    <source>
        <strain evidence="3 4">NFV-1</strain>
    </source>
</reference>
<dbReference type="Pfam" id="PF01497">
    <property type="entry name" value="Peripla_BP_2"/>
    <property type="match status" value="1"/>
</dbReference>
<evidence type="ECO:0000259" key="2">
    <source>
        <dbReference type="PROSITE" id="PS50983"/>
    </source>
</evidence>
<organism evidence="3 4">
    <name type="scientific">Vibrio nitrifigilis</name>
    <dbReference type="NCBI Taxonomy" id="2789781"/>
    <lineage>
        <taxon>Bacteria</taxon>
        <taxon>Pseudomonadati</taxon>
        <taxon>Pseudomonadota</taxon>
        <taxon>Gammaproteobacteria</taxon>
        <taxon>Vibrionales</taxon>
        <taxon>Vibrionaceae</taxon>
        <taxon>Vibrio</taxon>
    </lineage>
</organism>
<dbReference type="InterPro" id="IPR050902">
    <property type="entry name" value="ABC_Transporter_SBP"/>
</dbReference>
<name>A0ABS0GLF2_9VIBR</name>
<feature type="signal peptide" evidence="1">
    <location>
        <begin position="1"/>
        <end position="23"/>
    </location>
</feature>
<dbReference type="PANTHER" id="PTHR30535:SF34">
    <property type="entry name" value="MOLYBDATE-BINDING PROTEIN MOLA"/>
    <property type="match status" value="1"/>
</dbReference>
<gene>
    <name evidence="3" type="ORF">I1A42_22665</name>
</gene>
<evidence type="ECO:0000313" key="4">
    <source>
        <dbReference type="Proteomes" id="UP000597206"/>
    </source>
</evidence>
<feature type="chain" id="PRO_5046109075" evidence="1">
    <location>
        <begin position="24"/>
        <end position="355"/>
    </location>
</feature>
<evidence type="ECO:0000313" key="3">
    <source>
        <dbReference type="EMBL" id="MBF9003287.1"/>
    </source>
</evidence>
<feature type="domain" description="Fe/B12 periplasmic-binding" evidence="2">
    <location>
        <begin position="43"/>
        <end position="324"/>
    </location>
</feature>
<dbReference type="RefSeq" id="WP_196125184.1">
    <property type="nucleotide sequence ID" value="NZ_JADPMR010000004.1"/>
</dbReference>
<dbReference type="PANTHER" id="PTHR30535">
    <property type="entry name" value="VITAMIN B12-BINDING PROTEIN"/>
    <property type="match status" value="1"/>
</dbReference>
<dbReference type="Proteomes" id="UP000597206">
    <property type="component" value="Unassembled WGS sequence"/>
</dbReference>
<proteinExistence type="predicted"/>
<dbReference type="CDD" id="cd01142">
    <property type="entry name" value="TroA_e"/>
    <property type="match status" value="1"/>
</dbReference>
<evidence type="ECO:0000256" key="1">
    <source>
        <dbReference type="SAM" id="SignalP"/>
    </source>
</evidence>
<comment type="caution">
    <text evidence="3">The sequence shown here is derived from an EMBL/GenBank/DDBJ whole genome shotgun (WGS) entry which is preliminary data.</text>
</comment>
<keyword evidence="4" id="KW-1185">Reference proteome</keyword>
<dbReference type="Gene3D" id="3.40.50.1980">
    <property type="entry name" value="Nitrogenase molybdenum iron protein domain"/>
    <property type="match status" value="2"/>
</dbReference>
<keyword evidence="1" id="KW-0732">Signal</keyword>
<protein>
    <submittedName>
        <fullName evidence="3">ABC transporter substrate-binding protein</fullName>
    </submittedName>
</protein>
<dbReference type="InterPro" id="IPR002491">
    <property type="entry name" value="ABC_transptr_periplasmic_BD"/>
</dbReference>
<sequence>MNKRFVSLFCAALLCAASSSVFASRTIVDQIGRTVTVPDQVNRVVVLQHQTLDLLMQLDAKDKIVGVLSSWKKHLGADVVRLDPQLPLLPMPGDLTQVNIESLLKIHPQVVFVTNYAPPAMIQQITDAGIPVVAISLRKDAKNQANKMNASMTNEEQVYNEGLKQGIRLIGNIVNKDQQAEELIKTAFADRAKVSEHLKAIPDDKRIRVYMANPNLTTYGSGKYTGLMMQHARAENVAAKTIKGYQQVSIENVMKWNPEVIFVQSRYPHVVDEINHDPRWQAIDAVKEHHVYLMPEYAKAWGYPTPEAMALGEMWMAKKLYPTKFKDIDMSKMANAYYLHFYHTRFDKEPRAVTQ</sequence>
<accession>A0ABS0GLF2</accession>
<dbReference type="SUPFAM" id="SSF53807">
    <property type="entry name" value="Helical backbone' metal receptor"/>
    <property type="match status" value="1"/>
</dbReference>
<dbReference type="EMBL" id="JADPMR010000004">
    <property type="protein sequence ID" value="MBF9003287.1"/>
    <property type="molecule type" value="Genomic_DNA"/>
</dbReference>
<dbReference type="PROSITE" id="PS50983">
    <property type="entry name" value="FE_B12_PBP"/>
    <property type="match status" value="1"/>
</dbReference>